<dbReference type="GO" id="GO:0043565">
    <property type="term" value="F:sequence-specific DNA binding"/>
    <property type="evidence" value="ECO:0007669"/>
    <property type="project" value="InterPro"/>
</dbReference>
<dbReference type="RefSeq" id="WP_119088776.1">
    <property type="nucleotide sequence ID" value="NZ_QXIS01000012.1"/>
</dbReference>
<dbReference type="GO" id="GO:0004803">
    <property type="term" value="F:transposase activity"/>
    <property type="evidence" value="ECO:0007669"/>
    <property type="project" value="InterPro"/>
</dbReference>
<sequence length="96" mass="11049">MGQNRKIYTAEFKSKVAMEAIRGDETINSIAKKYEIHPKQISIWKTELIEGAKDIFDRKRGKKPASEEPDREELLKTIGQLNVESDFLKNKSGLLR</sequence>
<name>A0A398D137_9BACT</name>
<dbReference type="OrthoDB" id="5571971at2"/>
<gene>
    <name evidence="1" type="ORF">SMC7_02345</name>
</gene>
<protein>
    <submittedName>
        <fullName evidence="1">Transposase</fullName>
    </submittedName>
</protein>
<evidence type="ECO:0000313" key="2">
    <source>
        <dbReference type="Proteomes" id="UP000266328"/>
    </source>
</evidence>
<reference evidence="1 2" key="1">
    <citation type="submission" date="2018-09" db="EMBL/GenBank/DDBJ databases">
        <title>Discovery and Ecogenomic Context for Candidatus Cryosericales, a Global Caldiserica Order Active in Thawing Permafrost.</title>
        <authorList>
            <person name="Martinez M.A."/>
            <person name="Woodcroft B.J."/>
            <person name="Ignacio Espinoza J.C."/>
            <person name="Zayed A."/>
            <person name="Singleton C.M."/>
            <person name="Boyd J."/>
            <person name="Li Y.-F."/>
            <person name="Purvine S."/>
            <person name="Maughan H."/>
            <person name="Hodgkins S.B."/>
            <person name="Anderson D."/>
            <person name="Sederholm M."/>
            <person name="Temperton B."/>
            <person name="Saleska S.R."/>
            <person name="Tyson G.W."/>
            <person name="Rich V.I."/>
        </authorList>
    </citation>
    <scope>NUCLEOTIDE SEQUENCE [LARGE SCALE GENOMIC DNA]</scope>
    <source>
        <strain evidence="1 2">SMC7</strain>
    </source>
</reference>
<dbReference type="SUPFAM" id="SSF48295">
    <property type="entry name" value="TrpR-like"/>
    <property type="match status" value="1"/>
</dbReference>
<dbReference type="InterPro" id="IPR002514">
    <property type="entry name" value="Transposase_8"/>
</dbReference>
<dbReference type="EMBL" id="QXIS01000012">
    <property type="protein sequence ID" value="RIE06468.1"/>
    <property type="molecule type" value="Genomic_DNA"/>
</dbReference>
<organism evidence="1 2">
    <name type="scientific">Candidatus Cryosericum terrychapinii</name>
    <dbReference type="NCBI Taxonomy" id="2290919"/>
    <lineage>
        <taxon>Bacteria</taxon>
        <taxon>Pseudomonadati</taxon>
        <taxon>Caldisericota/Cryosericota group</taxon>
        <taxon>Candidatus Cryosericota</taxon>
        <taxon>Candidatus Cryosericia</taxon>
        <taxon>Candidatus Cryosericales</taxon>
        <taxon>Candidatus Cryosericaceae</taxon>
        <taxon>Candidatus Cryosericum</taxon>
    </lineage>
</organism>
<accession>A0A398D137</accession>
<dbReference type="InterPro" id="IPR036388">
    <property type="entry name" value="WH-like_DNA-bd_sf"/>
</dbReference>
<proteinExistence type="predicted"/>
<dbReference type="Gene3D" id="1.10.10.10">
    <property type="entry name" value="Winged helix-like DNA-binding domain superfamily/Winged helix DNA-binding domain"/>
    <property type="match status" value="1"/>
</dbReference>
<dbReference type="GO" id="GO:0006313">
    <property type="term" value="P:DNA transposition"/>
    <property type="evidence" value="ECO:0007669"/>
    <property type="project" value="InterPro"/>
</dbReference>
<evidence type="ECO:0000313" key="1">
    <source>
        <dbReference type="EMBL" id="RIE06468.1"/>
    </source>
</evidence>
<dbReference type="InterPro" id="IPR010921">
    <property type="entry name" value="Trp_repressor/repl_initiator"/>
</dbReference>
<dbReference type="Proteomes" id="UP000266328">
    <property type="component" value="Unassembled WGS sequence"/>
</dbReference>
<comment type="caution">
    <text evidence="1">The sequence shown here is derived from an EMBL/GenBank/DDBJ whole genome shotgun (WGS) entry which is preliminary data.</text>
</comment>
<dbReference type="Pfam" id="PF01527">
    <property type="entry name" value="HTH_Tnp_1"/>
    <property type="match status" value="1"/>
</dbReference>
<keyword evidence="2" id="KW-1185">Reference proteome</keyword>
<dbReference type="AlphaFoldDB" id="A0A398D137"/>